<evidence type="ECO:0000313" key="2">
    <source>
        <dbReference type="Proteomes" id="UP000546324"/>
    </source>
</evidence>
<dbReference type="Proteomes" id="UP000546324">
    <property type="component" value="Unassembled WGS sequence"/>
</dbReference>
<organism evidence="1 2">
    <name type="scientific">Actinomadura coerulea</name>
    <dbReference type="NCBI Taxonomy" id="46159"/>
    <lineage>
        <taxon>Bacteria</taxon>
        <taxon>Bacillati</taxon>
        <taxon>Actinomycetota</taxon>
        <taxon>Actinomycetes</taxon>
        <taxon>Streptosporangiales</taxon>
        <taxon>Thermomonosporaceae</taxon>
        <taxon>Actinomadura</taxon>
    </lineage>
</organism>
<comment type="caution">
    <text evidence="1">The sequence shown here is derived from an EMBL/GenBank/DDBJ whole genome shotgun (WGS) entry which is preliminary data.</text>
</comment>
<dbReference type="AlphaFoldDB" id="A0A7X0FZ84"/>
<accession>A0A7X0FZ84</accession>
<reference evidence="1 2" key="1">
    <citation type="submission" date="2020-08" db="EMBL/GenBank/DDBJ databases">
        <title>Sequencing the genomes of 1000 actinobacteria strains.</title>
        <authorList>
            <person name="Klenk H.-P."/>
        </authorList>
    </citation>
    <scope>NUCLEOTIDE SEQUENCE [LARGE SCALE GENOMIC DNA]</scope>
    <source>
        <strain evidence="1 2">DSM 43675</strain>
    </source>
</reference>
<proteinExistence type="predicted"/>
<sequence>MGDEVSTWAAGVVRQSAAVALVADLERRGLAAEVIDQGAVRARNPAGEPDVGDPRARALSPGLRQEVVCRTHRGALWWWWVWSGPDRRALSELEPLCPAANIAFAGERIARVLAVPFASSPDEVSGGCE</sequence>
<evidence type="ECO:0000313" key="1">
    <source>
        <dbReference type="EMBL" id="MBB6396474.1"/>
    </source>
</evidence>
<dbReference type="RefSeq" id="WP_185026175.1">
    <property type="nucleotide sequence ID" value="NZ_JACHMQ010000001.1"/>
</dbReference>
<keyword evidence="2" id="KW-1185">Reference proteome</keyword>
<protein>
    <submittedName>
        <fullName evidence="1">Uncharacterized protein</fullName>
    </submittedName>
</protein>
<name>A0A7X0FZ84_9ACTN</name>
<gene>
    <name evidence="1" type="ORF">BKA00_003388</name>
</gene>
<dbReference type="EMBL" id="JACHMQ010000001">
    <property type="protein sequence ID" value="MBB6396474.1"/>
    <property type="molecule type" value="Genomic_DNA"/>
</dbReference>